<keyword evidence="3" id="KW-0479">Metal-binding</keyword>
<dbReference type="Pfam" id="PF25597">
    <property type="entry name" value="SH3_retrovirus"/>
    <property type="match status" value="1"/>
</dbReference>
<dbReference type="InterPro" id="IPR039537">
    <property type="entry name" value="Retrotran_Ty1/copia-like"/>
</dbReference>
<dbReference type="PROSITE" id="PS50994">
    <property type="entry name" value="INTEGRASE"/>
    <property type="match status" value="1"/>
</dbReference>
<accession>A0A9Q3GB73</accession>
<evidence type="ECO:0000256" key="6">
    <source>
        <dbReference type="ARBA" id="ARBA00048173"/>
    </source>
</evidence>
<comment type="catalytic activity">
    <reaction evidence="6">
        <text>DNA(n) + a 2'-deoxyribonucleoside 5'-triphosphate = DNA(n+1) + diphosphate</text>
        <dbReference type="Rhea" id="RHEA:22508"/>
        <dbReference type="Rhea" id="RHEA-COMP:17339"/>
        <dbReference type="Rhea" id="RHEA-COMP:17340"/>
        <dbReference type="ChEBI" id="CHEBI:33019"/>
        <dbReference type="ChEBI" id="CHEBI:61560"/>
        <dbReference type="ChEBI" id="CHEBI:173112"/>
        <dbReference type="EC" id="2.7.7.49"/>
    </reaction>
</comment>
<dbReference type="PANTHER" id="PTHR42648:SF24">
    <property type="entry name" value="INTEGRASE CATALYTIC DOMAIN-CONTAINING PROTEIN"/>
    <property type="match status" value="1"/>
</dbReference>
<comment type="catalytic activity">
    <reaction evidence="7">
        <text>DNA(n) + a 2'-deoxyribonucleoside 5'-triphosphate = DNA(n+1) + diphosphate</text>
        <dbReference type="Rhea" id="RHEA:22508"/>
        <dbReference type="Rhea" id="RHEA-COMP:17339"/>
        <dbReference type="Rhea" id="RHEA-COMP:17340"/>
        <dbReference type="ChEBI" id="CHEBI:33019"/>
        <dbReference type="ChEBI" id="CHEBI:61560"/>
        <dbReference type="ChEBI" id="CHEBI:173112"/>
        <dbReference type="EC" id="2.7.7.7"/>
    </reaction>
</comment>
<dbReference type="GO" id="GO:0003887">
    <property type="term" value="F:DNA-directed DNA polymerase activity"/>
    <property type="evidence" value="ECO:0007669"/>
    <property type="project" value="UniProtKB-EC"/>
</dbReference>
<proteinExistence type="predicted"/>
<dbReference type="GO" id="GO:0003723">
    <property type="term" value="F:RNA binding"/>
    <property type="evidence" value="ECO:0007669"/>
    <property type="project" value="UniProtKB-KW"/>
</dbReference>
<dbReference type="PANTHER" id="PTHR42648">
    <property type="entry name" value="TRANSPOSASE, PUTATIVE-RELATED"/>
    <property type="match status" value="1"/>
</dbReference>
<evidence type="ECO:0000256" key="7">
    <source>
        <dbReference type="ARBA" id="ARBA00049244"/>
    </source>
</evidence>
<keyword evidence="1" id="KW-0815">Transposition</keyword>
<keyword evidence="4" id="KW-0378">Hydrolase</keyword>
<dbReference type="GO" id="GO:0015074">
    <property type="term" value="P:DNA integration"/>
    <property type="evidence" value="ECO:0007669"/>
    <property type="project" value="InterPro"/>
</dbReference>
<dbReference type="Proteomes" id="UP000765509">
    <property type="component" value="Unassembled WGS sequence"/>
</dbReference>
<evidence type="ECO:0000313" key="9">
    <source>
        <dbReference type="EMBL" id="MBW0461123.1"/>
    </source>
</evidence>
<organism evidence="9 10">
    <name type="scientific">Austropuccinia psidii MF-1</name>
    <dbReference type="NCBI Taxonomy" id="1389203"/>
    <lineage>
        <taxon>Eukaryota</taxon>
        <taxon>Fungi</taxon>
        <taxon>Dikarya</taxon>
        <taxon>Basidiomycota</taxon>
        <taxon>Pucciniomycotina</taxon>
        <taxon>Pucciniomycetes</taxon>
        <taxon>Pucciniales</taxon>
        <taxon>Sphaerophragmiaceae</taxon>
        <taxon>Austropuccinia</taxon>
    </lineage>
</organism>
<dbReference type="InterPro" id="IPR013103">
    <property type="entry name" value="RVT_2"/>
</dbReference>
<dbReference type="GO" id="GO:0032196">
    <property type="term" value="P:transposition"/>
    <property type="evidence" value="ECO:0007669"/>
    <property type="project" value="UniProtKB-KW"/>
</dbReference>
<name>A0A9Q3GB73_9BASI</name>
<sequence length="921" mass="102840">MVYYFIVRHLDDEKYDKFLSKDENEPVTLWKNIKDNYASSSSENIASSFGKLFSIKFPSSSSSLSESISLFRSTLKLLHTLSPTLFTGDIMPQVSTKIPTVEEVFEEVKLDIIQRSSSEEDDNVALKFGTKTKKELCHKGKHNPLLNHSESECFQLHPEKHEAYHKRRNNHLTPGMGVSLAACNSSGHLSNQPILDSGCSNTIAPTNRGFLNTTRSKETLLAANGNSMEVVSEGTLFLKTSIGNLSIQNALVVPSVSCMLVSLGPYLNNGATLKGYKGGANLYNKHGKLIFTTKIVNNVLLINNPSPGLACSAISGNPLTLHKRLGHQSLSKSHCLPFSGTFLIPTQTLEVIHMDLCGPITPISHGGNKYIFQLIDGFSHMRFVYLLKEKADSYHSFLKFQSLVKNQTSNTIKILVPDNGGEFVYHKFSSLFSSKGIKHLTTAPYTPQKNPVSEWGNRMLFEQIRVFLCNYKVPLEWWREACSMAAFVLNQTPIASINYFTPISLWDPLKARNILDLHPFGCTAIMHCSKENRKSKVDTSGICCMLIGIKEGHKNFHLFEPKSKNIYITHDCIFLDCEAFWPNYRGFFQISLLFGTKGTHHPPCPDDSPFSEVPTIIQPLEEEQSCPEDNNSLPPPNVPKGWTFDLVPDEAPKNIESTISSKKIILGKHQAQPPSHFSGAKEFSSLERHGVLEEVTRTNDLWLLSTTWVFREKTDAHGNLLEEKAPLCVRGFLQVEGLDFHDIFAPTGCLGTLHFLLGYCAEKDLDLHQMDVKTAFLHGDLNEVIHISLPEGYQPSGSANPCFVFIHVDNLVIGNSNLNSFQVEINSTFDMKDLGELRFVLGMKVTRNRNFCLIFLTQELYVNKILHTFKMSDCQPPSSSLEPVSSDLNSGQVSINFRKAIGLLNYLVTCTQPGLAFSASQ</sequence>
<keyword evidence="10" id="KW-1185">Reference proteome</keyword>
<protein>
    <recommendedName>
        <fullName evidence="8">Integrase catalytic domain-containing protein</fullName>
    </recommendedName>
</protein>
<dbReference type="Pfam" id="PF00665">
    <property type="entry name" value="rve"/>
    <property type="match status" value="1"/>
</dbReference>
<dbReference type="Gene3D" id="3.30.420.10">
    <property type="entry name" value="Ribonuclease H-like superfamily/Ribonuclease H"/>
    <property type="match status" value="1"/>
</dbReference>
<evidence type="ECO:0000259" key="8">
    <source>
        <dbReference type="PROSITE" id="PS50994"/>
    </source>
</evidence>
<dbReference type="InterPro" id="IPR054722">
    <property type="entry name" value="PolX-like_BBD"/>
</dbReference>
<dbReference type="GO" id="GO:0046872">
    <property type="term" value="F:metal ion binding"/>
    <property type="evidence" value="ECO:0007669"/>
    <property type="project" value="UniProtKB-KW"/>
</dbReference>
<evidence type="ECO:0000313" key="10">
    <source>
        <dbReference type="Proteomes" id="UP000765509"/>
    </source>
</evidence>
<dbReference type="AlphaFoldDB" id="A0A9Q3GB73"/>
<feature type="domain" description="Integrase catalytic" evidence="8">
    <location>
        <begin position="341"/>
        <end position="510"/>
    </location>
</feature>
<dbReference type="GO" id="GO:0003964">
    <property type="term" value="F:RNA-directed DNA polymerase activity"/>
    <property type="evidence" value="ECO:0007669"/>
    <property type="project" value="UniProtKB-EC"/>
</dbReference>
<evidence type="ECO:0000256" key="2">
    <source>
        <dbReference type="ARBA" id="ARBA00022670"/>
    </source>
</evidence>
<evidence type="ECO:0000256" key="3">
    <source>
        <dbReference type="ARBA" id="ARBA00022723"/>
    </source>
</evidence>
<dbReference type="SUPFAM" id="SSF53098">
    <property type="entry name" value="Ribonuclease H-like"/>
    <property type="match status" value="1"/>
</dbReference>
<dbReference type="InterPro" id="IPR012337">
    <property type="entry name" value="RNaseH-like_sf"/>
</dbReference>
<dbReference type="GO" id="GO:0008233">
    <property type="term" value="F:peptidase activity"/>
    <property type="evidence" value="ECO:0007669"/>
    <property type="project" value="UniProtKB-KW"/>
</dbReference>
<dbReference type="EMBL" id="AVOT02000109">
    <property type="protein sequence ID" value="MBW0461123.1"/>
    <property type="molecule type" value="Genomic_DNA"/>
</dbReference>
<reference evidence="9" key="1">
    <citation type="submission" date="2021-03" db="EMBL/GenBank/DDBJ databases">
        <title>Draft genome sequence of rust myrtle Austropuccinia psidii MF-1, a brazilian biotype.</title>
        <authorList>
            <person name="Quecine M.C."/>
            <person name="Pachon D.M.R."/>
            <person name="Bonatelli M.L."/>
            <person name="Correr F.H."/>
            <person name="Franceschini L.M."/>
            <person name="Leite T.F."/>
            <person name="Margarido G.R.A."/>
            <person name="Almeida C.A."/>
            <person name="Ferrarezi J.A."/>
            <person name="Labate C.A."/>
        </authorList>
    </citation>
    <scope>NUCLEOTIDE SEQUENCE</scope>
    <source>
        <strain evidence="9">MF-1</strain>
    </source>
</reference>
<dbReference type="GO" id="GO:0005634">
    <property type="term" value="C:nucleus"/>
    <property type="evidence" value="ECO:0007669"/>
    <property type="project" value="UniProtKB-ARBA"/>
</dbReference>
<evidence type="ECO:0000256" key="1">
    <source>
        <dbReference type="ARBA" id="ARBA00022578"/>
    </source>
</evidence>
<keyword evidence="2" id="KW-0645">Protease</keyword>
<dbReference type="InterPro" id="IPR001584">
    <property type="entry name" value="Integrase_cat-core"/>
</dbReference>
<dbReference type="GO" id="GO:0006508">
    <property type="term" value="P:proteolysis"/>
    <property type="evidence" value="ECO:0007669"/>
    <property type="project" value="UniProtKB-KW"/>
</dbReference>
<dbReference type="Pfam" id="PF22936">
    <property type="entry name" value="Pol_BBD"/>
    <property type="match status" value="1"/>
</dbReference>
<dbReference type="OrthoDB" id="7691805at2759"/>
<keyword evidence="5" id="KW-0694">RNA-binding</keyword>
<dbReference type="InterPro" id="IPR057670">
    <property type="entry name" value="SH3_retrovirus"/>
</dbReference>
<comment type="caution">
    <text evidence="9">The sequence shown here is derived from an EMBL/GenBank/DDBJ whole genome shotgun (WGS) entry which is preliminary data.</text>
</comment>
<gene>
    <name evidence="9" type="ORF">O181_000838</name>
</gene>
<dbReference type="Pfam" id="PF07727">
    <property type="entry name" value="RVT_2"/>
    <property type="match status" value="1"/>
</dbReference>
<dbReference type="InterPro" id="IPR036397">
    <property type="entry name" value="RNaseH_sf"/>
</dbReference>
<evidence type="ECO:0000256" key="5">
    <source>
        <dbReference type="ARBA" id="ARBA00022884"/>
    </source>
</evidence>
<evidence type="ECO:0000256" key="4">
    <source>
        <dbReference type="ARBA" id="ARBA00022801"/>
    </source>
</evidence>